<organism evidence="1 2">
    <name type="scientific">Candidatus Scatomorpha pullistercoris</name>
    <dbReference type="NCBI Taxonomy" id="2840929"/>
    <lineage>
        <taxon>Bacteria</taxon>
        <taxon>Bacillati</taxon>
        <taxon>Bacillota</taxon>
        <taxon>Clostridia</taxon>
        <taxon>Eubacteriales</taxon>
        <taxon>Candidatus Scatomorpha</taxon>
    </lineage>
</organism>
<reference evidence="1" key="2">
    <citation type="journal article" date="2021" name="PeerJ">
        <title>Extensive microbial diversity within the chicken gut microbiome revealed by metagenomics and culture.</title>
        <authorList>
            <person name="Gilroy R."/>
            <person name="Ravi A."/>
            <person name="Getino M."/>
            <person name="Pursley I."/>
            <person name="Horton D.L."/>
            <person name="Alikhan N.F."/>
            <person name="Baker D."/>
            <person name="Gharbi K."/>
            <person name="Hall N."/>
            <person name="Watson M."/>
            <person name="Adriaenssens E.M."/>
            <person name="Foster-Nyarko E."/>
            <person name="Jarju S."/>
            <person name="Secka A."/>
            <person name="Antonio M."/>
            <person name="Oren A."/>
            <person name="Chaudhuri R.R."/>
            <person name="La Ragione R."/>
            <person name="Hildebrand F."/>
            <person name="Pallen M.J."/>
        </authorList>
    </citation>
    <scope>NUCLEOTIDE SEQUENCE</scope>
    <source>
        <strain evidence="1">ChiHecec3B27-6122</strain>
    </source>
</reference>
<sequence>MMKGWAWEDEAVITGVTALPGHRLRIELRTGSVLELNMANRLDATRFYPLRDEALMRTVTTDGGYLLFGSAPDFELKLSVRMAVLMALNQPGHTVSGVDDPFPPGEIYTT</sequence>
<gene>
    <name evidence="1" type="ORF">IAD42_08250</name>
</gene>
<accession>A0A9D1G5Y1</accession>
<reference evidence="1" key="1">
    <citation type="submission" date="2020-10" db="EMBL/GenBank/DDBJ databases">
        <authorList>
            <person name="Gilroy R."/>
        </authorList>
    </citation>
    <scope>NUCLEOTIDE SEQUENCE</scope>
    <source>
        <strain evidence="1">ChiHecec3B27-6122</strain>
    </source>
</reference>
<protein>
    <submittedName>
        <fullName evidence="1">DUF2442 domain-containing protein</fullName>
    </submittedName>
</protein>
<proteinExistence type="predicted"/>
<dbReference type="InterPro" id="IPR036782">
    <property type="entry name" value="NE0471-like_N"/>
</dbReference>
<evidence type="ECO:0000313" key="1">
    <source>
        <dbReference type="EMBL" id="HIS97950.1"/>
    </source>
</evidence>
<dbReference type="AlphaFoldDB" id="A0A9D1G5Y1"/>
<dbReference type="SUPFAM" id="SSF143880">
    <property type="entry name" value="NE0471 N-terminal domain-like"/>
    <property type="match status" value="1"/>
</dbReference>
<dbReference type="Proteomes" id="UP000886876">
    <property type="component" value="Unassembled WGS sequence"/>
</dbReference>
<comment type="caution">
    <text evidence="1">The sequence shown here is derived from an EMBL/GenBank/DDBJ whole genome shotgun (WGS) entry which is preliminary data.</text>
</comment>
<dbReference type="Gene3D" id="3.30.2020.10">
    <property type="entry name" value="NE0471-like N-terminal domain"/>
    <property type="match status" value="1"/>
</dbReference>
<evidence type="ECO:0000313" key="2">
    <source>
        <dbReference type="Proteomes" id="UP000886876"/>
    </source>
</evidence>
<dbReference type="EMBL" id="DVJS01000205">
    <property type="protein sequence ID" value="HIS97950.1"/>
    <property type="molecule type" value="Genomic_DNA"/>
</dbReference>
<name>A0A9D1G5Y1_9FIRM</name>